<keyword evidence="8 14" id="KW-1133">Transmembrane helix</keyword>
<keyword evidence="5" id="KW-0677">Repeat</keyword>
<dbReference type="PANTHER" id="PTHR46957">
    <property type="entry name" value="CYTOKINE RECEPTOR"/>
    <property type="match status" value="1"/>
</dbReference>
<dbReference type="STRING" id="7918.ENSLOCP00000020002"/>
<dbReference type="Gene3D" id="2.80.10.50">
    <property type="match status" value="1"/>
</dbReference>
<feature type="transmembrane region" description="Helical" evidence="14">
    <location>
        <begin position="1748"/>
        <end position="1767"/>
    </location>
</feature>
<feature type="domain" description="Tyrosine specific protein phosphatases" evidence="17">
    <location>
        <begin position="2003"/>
        <end position="2079"/>
    </location>
</feature>
<evidence type="ECO:0000259" key="17">
    <source>
        <dbReference type="PROSITE" id="PS50056"/>
    </source>
</evidence>
<dbReference type="SUPFAM" id="SSF49265">
    <property type="entry name" value="Fibronectin type III"/>
    <property type="match status" value="11"/>
</dbReference>
<reference evidence="19" key="3">
    <citation type="submission" date="2025-09" db="UniProtKB">
        <authorList>
            <consortium name="Ensembl"/>
        </authorList>
    </citation>
    <scope>IDENTIFICATION</scope>
</reference>
<dbReference type="Pfam" id="PF00041">
    <property type="entry name" value="fn3"/>
    <property type="match status" value="12"/>
</dbReference>
<feature type="domain" description="Fibronectin type-III" evidence="18">
    <location>
        <begin position="1387"/>
        <end position="1481"/>
    </location>
</feature>
<dbReference type="InterPro" id="IPR035992">
    <property type="entry name" value="Ricin_B-like_lectins"/>
</dbReference>
<evidence type="ECO:0000256" key="8">
    <source>
        <dbReference type="ARBA" id="ARBA00022989"/>
    </source>
</evidence>
<organism evidence="19 20">
    <name type="scientific">Lepisosteus oculatus</name>
    <name type="common">Spotted gar</name>
    <dbReference type="NCBI Taxonomy" id="7918"/>
    <lineage>
        <taxon>Eukaryota</taxon>
        <taxon>Metazoa</taxon>
        <taxon>Chordata</taxon>
        <taxon>Craniata</taxon>
        <taxon>Vertebrata</taxon>
        <taxon>Euteleostomi</taxon>
        <taxon>Actinopterygii</taxon>
        <taxon>Neopterygii</taxon>
        <taxon>Holostei</taxon>
        <taxon>Semionotiformes</taxon>
        <taxon>Lepisosteidae</taxon>
        <taxon>Lepisosteus</taxon>
    </lineage>
</organism>
<evidence type="ECO:0000256" key="14">
    <source>
        <dbReference type="SAM" id="Phobius"/>
    </source>
</evidence>
<dbReference type="GO" id="GO:0004725">
    <property type="term" value="F:protein tyrosine phosphatase activity"/>
    <property type="evidence" value="ECO:0007669"/>
    <property type="project" value="UniProtKB-EC"/>
</dbReference>
<proteinExistence type="inferred from homology"/>
<evidence type="ECO:0000259" key="18">
    <source>
        <dbReference type="PROSITE" id="PS50853"/>
    </source>
</evidence>
<dbReference type="PRINTS" id="PR00700">
    <property type="entry name" value="PRTYPHPHTASE"/>
</dbReference>
<feature type="chain" id="PRO_5004869320" description="protein-tyrosine-phosphatase" evidence="15">
    <location>
        <begin position="19"/>
        <end position="2122"/>
    </location>
</feature>
<evidence type="ECO:0000256" key="12">
    <source>
        <dbReference type="ARBA" id="ARBA00051722"/>
    </source>
</evidence>
<keyword evidence="7" id="KW-0904">Protein phosphatase</keyword>
<evidence type="ECO:0000256" key="3">
    <source>
        <dbReference type="ARBA" id="ARBA00022692"/>
    </source>
</evidence>
<evidence type="ECO:0000256" key="5">
    <source>
        <dbReference type="ARBA" id="ARBA00022737"/>
    </source>
</evidence>
<dbReference type="CDD" id="cd00063">
    <property type="entry name" value="FN3"/>
    <property type="match status" value="10"/>
</dbReference>
<evidence type="ECO:0000256" key="9">
    <source>
        <dbReference type="ARBA" id="ARBA00023136"/>
    </source>
</evidence>
<dbReference type="FunCoup" id="W5NH93">
    <property type="interactions" value="559"/>
</dbReference>
<evidence type="ECO:0000256" key="4">
    <source>
        <dbReference type="ARBA" id="ARBA00022729"/>
    </source>
</evidence>
<dbReference type="PANTHER" id="PTHR46957:SF2">
    <property type="entry name" value="RECEPTOR-TYPE TYROSINE-PROTEIN PHOSPHATASE BETA"/>
    <property type="match status" value="1"/>
</dbReference>
<keyword evidence="20" id="KW-1185">Reference proteome</keyword>
<comment type="catalytic activity">
    <reaction evidence="12">
        <text>O-phospho-L-tyrosyl-[protein] + H2O = L-tyrosyl-[protein] + phosphate</text>
        <dbReference type="Rhea" id="RHEA:10684"/>
        <dbReference type="Rhea" id="RHEA-COMP:10136"/>
        <dbReference type="Rhea" id="RHEA-COMP:20101"/>
        <dbReference type="ChEBI" id="CHEBI:15377"/>
        <dbReference type="ChEBI" id="CHEBI:43474"/>
        <dbReference type="ChEBI" id="CHEBI:46858"/>
        <dbReference type="ChEBI" id="CHEBI:61978"/>
        <dbReference type="EC" id="3.1.3.48"/>
    </reaction>
</comment>
<evidence type="ECO:0000256" key="15">
    <source>
        <dbReference type="SAM" id="SignalP"/>
    </source>
</evidence>
<dbReference type="InterPro" id="IPR036116">
    <property type="entry name" value="FN3_sf"/>
</dbReference>
<feature type="domain" description="Fibronectin type-III" evidence="18">
    <location>
        <begin position="338"/>
        <end position="430"/>
    </location>
</feature>
<evidence type="ECO:0000256" key="13">
    <source>
        <dbReference type="SAM" id="MobiDB-lite"/>
    </source>
</evidence>
<dbReference type="PROSITE" id="PS50055">
    <property type="entry name" value="TYR_PHOSPHATASE_PTP"/>
    <property type="match status" value="1"/>
</dbReference>
<keyword evidence="3 14" id="KW-0812">Transmembrane</keyword>
<dbReference type="CDD" id="cd14617">
    <property type="entry name" value="R-PTPc-B"/>
    <property type="match status" value="1"/>
</dbReference>
<dbReference type="Pfam" id="PF18861">
    <property type="entry name" value="PTP_tm"/>
    <property type="match status" value="1"/>
</dbReference>
<evidence type="ECO:0000256" key="6">
    <source>
        <dbReference type="ARBA" id="ARBA00022801"/>
    </source>
</evidence>
<evidence type="ECO:0000313" key="19">
    <source>
        <dbReference type="Ensembl" id="ENSLOCP00000020002.1"/>
    </source>
</evidence>
<dbReference type="PROSITE" id="PS50231">
    <property type="entry name" value="RICIN_B_LECTIN"/>
    <property type="match status" value="1"/>
</dbReference>
<keyword evidence="9 14" id="KW-0472">Membrane</keyword>
<evidence type="ECO:0000256" key="11">
    <source>
        <dbReference type="ARBA" id="ARBA00025789"/>
    </source>
</evidence>
<comment type="subcellular location">
    <subcellularLocation>
        <location evidence="1">Membrane</location>
        <topology evidence="1">Single-pass type I membrane protein</topology>
    </subcellularLocation>
</comment>
<keyword evidence="10" id="KW-0325">Glycoprotein</keyword>
<dbReference type="SUPFAM" id="SSF52799">
    <property type="entry name" value="(Phosphotyrosine protein) phosphatases II"/>
    <property type="match status" value="1"/>
</dbReference>
<evidence type="ECO:0000256" key="1">
    <source>
        <dbReference type="ARBA" id="ARBA00004479"/>
    </source>
</evidence>
<dbReference type="GeneTree" id="ENSGT00940000156088"/>
<dbReference type="InterPro" id="IPR000387">
    <property type="entry name" value="Tyr_Pase_dom"/>
</dbReference>
<dbReference type="GO" id="GO:0043235">
    <property type="term" value="C:receptor complex"/>
    <property type="evidence" value="ECO:0000318"/>
    <property type="project" value="GO_Central"/>
</dbReference>
<feature type="domain" description="Fibronectin type-III" evidence="18">
    <location>
        <begin position="694"/>
        <end position="780"/>
    </location>
</feature>
<dbReference type="GO" id="GO:0045296">
    <property type="term" value="F:cadherin binding"/>
    <property type="evidence" value="ECO:0000318"/>
    <property type="project" value="GO_Central"/>
</dbReference>
<evidence type="ECO:0000256" key="7">
    <source>
        <dbReference type="ARBA" id="ARBA00022912"/>
    </source>
</evidence>
<dbReference type="InParanoid" id="W5NH93"/>
<feature type="domain" description="Fibronectin type-III" evidence="18">
    <location>
        <begin position="1482"/>
        <end position="1573"/>
    </location>
</feature>
<feature type="compositionally biased region" description="Low complexity" evidence="13">
    <location>
        <begin position="219"/>
        <end position="231"/>
    </location>
</feature>
<dbReference type="Ensembl" id="ENSLOCT00000020035.1">
    <property type="protein sequence ID" value="ENSLOCP00000020002.1"/>
    <property type="gene ID" value="ENSLOCG00000016219.1"/>
</dbReference>
<dbReference type="InterPro" id="IPR013783">
    <property type="entry name" value="Ig-like_fold"/>
</dbReference>
<dbReference type="EMBL" id="AHAT01008852">
    <property type="status" value="NOT_ANNOTATED_CDS"/>
    <property type="molecule type" value="Genomic_DNA"/>
</dbReference>
<feature type="signal peptide" evidence="15">
    <location>
        <begin position="1"/>
        <end position="18"/>
    </location>
</feature>
<feature type="domain" description="Fibronectin type-III" evidence="18">
    <location>
        <begin position="1043"/>
        <end position="1133"/>
    </location>
</feature>
<feature type="region of interest" description="Disordered" evidence="13">
    <location>
        <begin position="217"/>
        <end position="239"/>
    </location>
</feature>
<dbReference type="SMART" id="SM00194">
    <property type="entry name" value="PTPc"/>
    <property type="match status" value="1"/>
</dbReference>
<accession>W5NH93</accession>
<dbReference type="EMBL" id="AHAT01008853">
    <property type="status" value="NOT_ANNOTATED_CDS"/>
    <property type="molecule type" value="Genomic_DNA"/>
</dbReference>
<reference evidence="20" key="1">
    <citation type="submission" date="2011-12" db="EMBL/GenBank/DDBJ databases">
        <title>The Draft Genome of Lepisosteus oculatus.</title>
        <authorList>
            <consortium name="The Broad Institute Genome Assembly &amp; Analysis Group"/>
            <consortium name="Computational R&amp;D Group"/>
            <consortium name="and Sequencing Platform"/>
            <person name="Di Palma F."/>
            <person name="Alfoldi J."/>
            <person name="Johnson J."/>
            <person name="Berlin A."/>
            <person name="Gnerre S."/>
            <person name="Jaffe D."/>
            <person name="MacCallum I."/>
            <person name="Young S."/>
            <person name="Walker B.J."/>
            <person name="Lander E.S."/>
            <person name="Lindblad-Toh K."/>
        </authorList>
    </citation>
    <scope>NUCLEOTIDE SEQUENCE [LARGE SCALE GENOMIC DNA]</scope>
</reference>
<dbReference type="SUPFAM" id="SSF50370">
    <property type="entry name" value="Ricin B-like lectins"/>
    <property type="match status" value="1"/>
</dbReference>
<dbReference type="InterPro" id="IPR016130">
    <property type="entry name" value="Tyr_Pase_AS"/>
</dbReference>
<comment type="similarity">
    <text evidence="11">Belongs to the protein-tyrosine phosphatase family. Receptor class 3 subfamily.</text>
</comment>
<dbReference type="FunFam" id="3.90.190.10:FF:000009">
    <property type="entry name" value="Receptor-type tyrosine-protein phosphatase beta"/>
    <property type="match status" value="1"/>
</dbReference>
<evidence type="ECO:0000256" key="2">
    <source>
        <dbReference type="ARBA" id="ARBA00013064"/>
    </source>
</evidence>
<dbReference type="EC" id="3.1.3.48" evidence="2"/>
<dbReference type="PROSITE" id="PS50056">
    <property type="entry name" value="TYR_PHOSPHATASE_2"/>
    <property type="match status" value="1"/>
</dbReference>
<evidence type="ECO:0000256" key="10">
    <source>
        <dbReference type="ARBA" id="ARBA00023180"/>
    </source>
</evidence>
<dbReference type="InterPro" id="IPR050713">
    <property type="entry name" value="RTP_Phos/Ushers"/>
</dbReference>
<dbReference type="Bgee" id="ENSLOCG00000016219">
    <property type="expression patterns" value="Expressed in heart and 12 other cell types or tissues"/>
</dbReference>
<dbReference type="GO" id="GO:0001525">
    <property type="term" value="P:angiogenesis"/>
    <property type="evidence" value="ECO:0000318"/>
    <property type="project" value="GO_Central"/>
</dbReference>
<dbReference type="InterPro" id="IPR003961">
    <property type="entry name" value="FN3_dom"/>
</dbReference>
<dbReference type="InterPro" id="IPR000772">
    <property type="entry name" value="Ricin_B_lectin"/>
</dbReference>
<evidence type="ECO:0000259" key="16">
    <source>
        <dbReference type="PROSITE" id="PS50055"/>
    </source>
</evidence>
<feature type="domain" description="Tyrosine-protein phosphatase" evidence="16">
    <location>
        <begin position="1828"/>
        <end position="2088"/>
    </location>
</feature>
<feature type="domain" description="Fibronectin type-III" evidence="18">
    <location>
        <begin position="1134"/>
        <end position="1224"/>
    </location>
</feature>
<protein>
    <recommendedName>
        <fullName evidence="2">protein-tyrosine-phosphatase</fullName>
        <ecNumber evidence="2">3.1.3.48</ecNumber>
    </recommendedName>
</protein>
<feature type="domain" description="Fibronectin type-III" evidence="18">
    <location>
        <begin position="516"/>
        <end position="608"/>
    </location>
</feature>
<feature type="domain" description="Fibronectin type-III" evidence="18">
    <location>
        <begin position="781"/>
        <end position="869"/>
    </location>
</feature>
<dbReference type="Proteomes" id="UP000018468">
    <property type="component" value="Linkage group LG8"/>
</dbReference>
<sequence>MDTLFLTAILFCLTFTRTEEFLIAHTSKRLCLSTLNKAVVLVQCNMTSPYQQWTWTNDLKLLHLQSSLCLWFNLSSDLPRHARLAAIGRCSSAPGWKCYDDNGTFGVIDRPLFLKKQGLRVVLRGEQRYSNWTKYEVESGRKVITGSLCAKKGGLASSTTGLQSSTTLMVTSTDLTENSVLTTGLTFVPPNNMISTETQTVTYVASERFVTMSPETEPIHTTTSSVTTQPTGPATDSTTVTTEQYWTTEAVRCTVNLTDTTVFNDSVLLKWISSAESCNFSVVYAHNNSKISDCIGDVGYDFSYECEVRGLEPGTLYHLGVQSVTERTNVSVQTNPQEPARLIFHQEKSSSTGLQVSWPPSPGRVDWYEVTVRDRDTGDTQSVRIAGGGATQTSFSDLAPGSLYRVSLVALAGNKTSSPVLTTASTVPSAVSDLQLSRTVDSLTVSWQPGSGKVAKYRLLLRDHKSLIQNLTLESRITSYSLQNLIPGHSYNITVVTEAAGRQNYSSKATRTDPAKVLDLKLLNNGSQDSLRASWTRAVGDVDSYIVTLSRSSSRQEERQLASSVSEALFKSLTPGLSYTVSVRTKSGELQNEAQATGSTVPGKVSQLLMEGRGKENVLRMTWAPPRGEWEHYRILLYNNSVAIVNTTVEKDTKEYTFRKLDLIPGRLYRAAVIVESGQLSSAVQCEGRTAPLPVQQLHVKHTDKASMTILWTAPFSEWDAYVVQLKHEDLLVVKTELARDLREYTFNDLVPGRQYSITVTTRSGEQSTSTSVNGRTVPAEVTQLTVRNQGKTDCLQTTWERAAGETESYRVLLIHDSIVIKNDSVPGDTTAYSFHSLRPGAQYRVVVTTVSGGLSSRQTVAVGRTEPSAVKQPTAIHTATDGYLRVYWQDAEGDFDYYRVVIKHKNDFQQNKTVPKSQTECVFKTVVPGRLYTVTVSTISGKYETSISTDGRTFPAAVKNLALADRSTEFLRVTWSRALGDVDHYVIELLFNDMKVFPPITLSNTAQEYNFTSLTQGRLYKIVVSTFSGSLQQIGIIEGRTVPSKVKNIHVTNNGKTDSLKINWTPGGGDVDSYSVYISLENRLLSTSSIPKHVYEHSFQNLQAGQQYIITVQSISGSFHNNNTAIGRTVPASVTALHADNKYTTSSLVVSWQPARGTAEGYALQLLTEQGTLVANKSKLANDSRHRFDDLTPGKKYRIQIFTVSGGIYSRSTSEEARTCNKILQLNTSLGHLKKWIPLSCHIPQCIAMLFFHRVKCSLGIESYTFQKVNEGCLLIPSSSNTLRNSNELALYTVPAPVTALKAQNKNRTDSLSFTWEKAAGDLSGYEVSLYNPDGSLKATLPGRADLRECLFQGLVPGRLYRVTVATKSGDLSNTATAEGRTAPQPPTSVAFGSITNTSLEITWTAPAVTDYDDFDLQWVPRDPLSVINPYHHGQSGTRILKELYPGRLYSFSVRTVSGNRSNLKAYSQPIYTTIRTKPERIQHLHCRPQNSTAISCSWSPPASDYDSYTIECYHQDPRHLVYSQRTGKDTQLYSIVKLEPHKRYSVSVKVISDTMTSEAAEDSVITMIDRPPLPSLHTRVNEKSAQITKSTIFFGFNCSWFSDVNGAVKYFTVIVAESDSSENSQPELQHPLPSYMDYKFNSSIKAYQTNYFPSRCAENPDNSVQSFEINLGTGMESLGGKCEPFQTRFCDGPLKSKTAYRISIRAFTQLSDEDQKEFIQPLFTDTYLSLPLMTEAEPLTGVIEGISAGMFLIAVLIGVAALLICRQKVRSVDERSTVRMSARRERPTSGNAYMGIRSNRRVSSPVKIAQFEAHFTKLQADSNYLLSEEYEDLKDVGRNQSLDTALLPENRGKNRYNNILPYDSTRVKLSYVDDDPCSDYINASYIPGNNFRREYVATQGPLPGTKDDFWKMVWEQNVHNIVMVTQCLEKGRVKCDHYWPFDQDPLYYGDLVVQMQSESVLPEWTIREFKICSEDQVNFSRVVRHFHYTVWPDHGVPETTQSLIQFVRTVRDYINRTPGSGPSVVHCSAGVGRTGTFIALDRVLQQLDTKDTVDIYGSVFDLRLHRAHMVQTECQYAYLHQCVRDVLRARKLRNEQENPLYPIYENVNPEYHRDMVYTRR</sequence>
<reference evidence="19" key="2">
    <citation type="submission" date="2025-08" db="UniProtKB">
        <authorList>
            <consortium name="Ensembl"/>
        </authorList>
    </citation>
    <scope>IDENTIFICATION</scope>
</reference>
<dbReference type="GO" id="GO:0016020">
    <property type="term" value="C:membrane"/>
    <property type="evidence" value="ECO:0007669"/>
    <property type="project" value="UniProtKB-SubCell"/>
</dbReference>
<dbReference type="Gene3D" id="2.60.40.10">
    <property type="entry name" value="Immunoglobulins"/>
    <property type="match status" value="13"/>
</dbReference>
<feature type="domain" description="Fibronectin type-III" evidence="18">
    <location>
        <begin position="1298"/>
        <end position="1386"/>
    </location>
</feature>
<dbReference type="eggNOG" id="KOG0791">
    <property type="taxonomic scope" value="Eukaryota"/>
</dbReference>
<dbReference type="PROSITE" id="PS00383">
    <property type="entry name" value="TYR_PHOSPHATASE_1"/>
    <property type="match status" value="1"/>
</dbReference>
<keyword evidence="6" id="KW-0378">Hydrolase</keyword>
<dbReference type="InterPro" id="IPR003595">
    <property type="entry name" value="Tyr_Pase_cat"/>
</dbReference>
<dbReference type="HOGENOM" id="CLU_000787_0_0_1"/>
<dbReference type="SMART" id="SM00060">
    <property type="entry name" value="FN3"/>
    <property type="match status" value="14"/>
</dbReference>
<dbReference type="FunFam" id="2.60.40.10:FF:000369">
    <property type="entry name" value="Protein tyrosine phosphatase, receptor type B"/>
    <property type="match status" value="10"/>
</dbReference>
<dbReference type="InterPro" id="IPR000242">
    <property type="entry name" value="PTP_cat"/>
</dbReference>
<feature type="domain" description="Fibronectin type-III" evidence="18">
    <location>
        <begin position="870"/>
        <end position="960"/>
    </location>
</feature>
<dbReference type="Pfam" id="PF24562">
    <property type="entry name" value="CysR_MRC2_N"/>
    <property type="match status" value="1"/>
</dbReference>
<dbReference type="Pfam" id="PF00102">
    <property type="entry name" value="Y_phosphatase"/>
    <property type="match status" value="1"/>
</dbReference>
<dbReference type="InterPro" id="IPR041201">
    <property type="entry name" value="PTPRJ_TM"/>
</dbReference>
<dbReference type="OMA" id="HLRTGQC"/>
<dbReference type="Gene3D" id="3.90.190.10">
    <property type="entry name" value="Protein tyrosine phosphatase superfamily"/>
    <property type="match status" value="1"/>
</dbReference>
<dbReference type="SMART" id="SM00404">
    <property type="entry name" value="PTPc_motif"/>
    <property type="match status" value="1"/>
</dbReference>
<evidence type="ECO:0000313" key="20">
    <source>
        <dbReference type="Proteomes" id="UP000018468"/>
    </source>
</evidence>
<dbReference type="InterPro" id="IPR029021">
    <property type="entry name" value="Prot-tyrosine_phosphatase-like"/>
</dbReference>
<keyword evidence="4 15" id="KW-0732">Signal</keyword>
<dbReference type="PROSITE" id="PS50853">
    <property type="entry name" value="FN3"/>
    <property type="match status" value="10"/>
</dbReference>
<name>W5NH93_LEPOC</name>